<dbReference type="EMBL" id="CAXLJL010000267">
    <property type="protein sequence ID" value="CAL5135467.1"/>
    <property type="molecule type" value="Genomic_DNA"/>
</dbReference>
<dbReference type="AlphaFoldDB" id="A0AAV2TGQ1"/>
<evidence type="ECO:0000256" key="3">
    <source>
        <dbReference type="ARBA" id="ARBA00023175"/>
    </source>
</evidence>
<keyword evidence="2 5" id="KW-0175">Coiled coil</keyword>
<dbReference type="InterPro" id="IPR019347">
    <property type="entry name" value="Axonemal_dynein_light_chain"/>
</dbReference>
<feature type="coiled-coil region" evidence="5">
    <location>
        <begin position="187"/>
        <end position="228"/>
    </location>
</feature>
<keyword evidence="3" id="KW-0505">Motor protein</keyword>
<gene>
    <name evidence="6" type="ORF">CDAUBV1_LOCUS9606</name>
</gene>
<proteinExistence type="inferred from homology"/>
<organism evidence="6 7">
    <name type="scientific">Calicophoron daubneyi</name>
    <name type="common">Rumen fluke</name>
    <name type="synonym">Paramphistomum daubneyi</name>
    <dbReference type="NCBI Taxonomy" id="300641"/>
    <lineage>
        <taxon>Eukaryota</taxon>
        <taxon>Metazoa</taxon>
        <taxon>Spiralia</taxon>
        <taxon>Lophotrochozoa</taxon>
        <taxon>Platyhelminthes</taxon>
        <taxon>Trematoda</taxon>
        <taxon>Digenea</taxon>
        <taxon>Plagiorchiida</taxon>
        <taxon>Pronocephalata</taxon>
        <taxon>Paramphistomoidea</taxon>
        <taxon>Paramphistomidae</taxon>
        <taxon>Calicophoron</taxon>
    </lineage>
</organism>
<evidence type="ECO:0000256" key="5">
    <source>
        <dbReference type="SAM" id="Coils"/>
    </source>
</evidence>
<protein>
    <submittedName>
        <fullName evidence="6">Uncharacterized protein</fullName>
    </submittedName>
</protein>
<evidence type="ECO:0000313" key="7">
    <source>
        <dbReference type="Proteomes" id="UP001497525"/>
    </source>
</evidence>
<evidence type="ECO:0000313" key="6">
    <source>
        <dbReference type="EMBL" id="CAL5135467.1"/>
    </source>
</evidence>
<dbReference type="PANTHER" id="PTHR13183:SF0">
    <property type="entry name" value="AXONEMAL DYNEIN LIGHT INTERMEDIATE POLYPEPTIDE 1"/>
    <property type="match status" value="1"/>
</dbReference>
<comment type="caution">
    <text evidence="6">The sequence shown here is derived from an EMBL/GenBank/DDBJ whole genome shotgun (WGS) entry which is preliminary data.</text>
</comment>
<keyword evidence="1" id="KW-0243">Dynein</keyword>
<dbReference type="GO" id="GO:0005930">
    <property type="term" value="C:axoneme"/>
    <property type="evidence" value="ECO:0007669"/>
    <property type="project" value="TreeGrafter"/>
</dbReference>
<sequence length="252" mass="30029">MQHCLLKYDMPVREEEDECQKSNTADIPEATYCSSSDSILPDRTCHYIDPCRLNKEETVTQNLEDFFKPIHYKEMGTKWVKHVSAKQATPVEMKHLEQEVDRILKNRCGRKVPLCVIRQDVLEDLVQELLRQITIDCPEQGVLFKRILDHFNAEFNAYETLLRFSESFVGRKRITWKHWKDERTKKISELEEAKRILEYQTAELKHKVDQIEKRNQEMKSKRDAARMEEVKYYKKRGEHLKAQMDISVLPKK</sequence>
<dbReference type="PANTHER" id="PTHR13183">
    <property type="entry name" value="AXONEMAL INNER ARM DYNEIN LIGHT CHAIN 28"/>
    <property type="match status" value="1"/>
</dbReference>
<comment type="similarity">
    <text evidence="4">Belongs to the inner dynein arm light chain family.</text>
</comment>
<reference evidence="6" key="1">
    <citation type="submission" date="2024-06" db="EMBL/GenBank/DDBJ databases">
        <authorList>
            <person name="Liu X."/>
            <person name="Lenzi L."/>
            <person name="Haldenby T S."/>
            <person name="Uol C."/>
        </authorList>
    </citation>
    <scope>NUCLEOTIDE SEQUENCE</scope>
</reference>
<dbReference type="GO" id="GO:0045504">
    <property type="term" value="F:dynein heavy chain binding"/>
    <property type="evidence" value="ECO:0007669"/>
    <property type="project" value="TreeGrafter"/>
</dbReference>
<dbReference type="Pfam" id="PF10211">
    <property type="entry name" value="Ax_dynein_light"/>
    <property type="match status" value="1"/>
</dbReference>
<evidence type="ECO:0000256" key="4">
    <source>
        <dbReference type="ARBA" id="ARBA00038114"/>
    </source>
</evidence>
<dbReference type="Proteomes" id="UP001497525">
    <property type="component" value="Unassembled WGS sequence"/>
</dbReference>
<accession>A0AAV2TGQ1</accession>
<evidence type="ECO:0000256" key="2">
    <source>
        <dbReference type="ARBA" id="ARBA00023054"/>
    </source>
</evidence>
<dbReference type="GO" id="GO:0030286">
    <property type="term" value="C:dynein complex"/>
    <property type="evidence" value="ECO:0007669"/>
    <property type="project" value="UniProtKB-KW"/>
</dbReference>
<evidence type="ECO:0000256" key="1">
    <source>
        <dbReference type="ARBA" id="ARBA00023017"/>
    </source>
</evidence>
<name>A0AAV2TGQ1_CALDB</name>